<comment type="similarity">
    <text evidence="2">Belongs to the SAICAR synthetase family.</text>
</comment>
<evidence type="ECO:0000256" key="3">
    <source>
        <dbReference type="ARBA" id="ARBA00012217"/>
    </source>
</evidence>
<dbReference type="PANTHER" id="PTHR43700:SF1">
    <property type="entry name" value="PHOSPHORIBOSYLAMINOIMIDAZOLE-SUCCINOCARBOXAMIDE SYNTHASE"/>
    <property type="match status" value="1"/>
</dbReference>
<dbReference type="NCBIfam" id="TIGR00081">
    <property type="entry name" value="purC"/>
    <property type="match status" value="1"/>
</dbReference>
<comment type="pathway">
    <text evidence="1">Purine metabolism; IMP biosynthesis via de novo pathway; 5-amino-1-(5-phospho-D-ribosyl)imidazole-4-carboxamide from 5-amino-1-(5-phospho-D-ribosyl)imidazole-4-carboxylate: step 1/2.</text>
</comment>
<evidence type="ECO:0000313" key="12">
    <source>
        <dbReference type="Proteomes" id="UP000253153"/>
    </source>
</evidence>
<dbReference type="GO" id="GO:0005524">
    <property type="term" value="F:ATP binding"/>
    <property type="evidence" value="ECO:0007669"/>
    <property type="project" value="UniProtKB-KW"/>
</dbReference>
<sequence>MSALTEISLPSFQKIASGKVRDLFELPDKDTLLFVASDRVSAYDAVLKNAIPDKGKILTILSAHWFKVLTERIPGLRTHFISLDVPEGVSAEEVQIIKNRSMVVKKLSVIKIESIVYGLPPMSEAPRNVIHWTRGYLTGSAYKEYKKNGTVHGITVEPGMEEASKFKQPLWTPSTKADAGEHDENIHPDDAWKEVGDRETADRVKELSLKIYEEASKYAEERGILLADTKFEFAKDGEGNIYLVDEVLTPDSSRFWPAAGYMPGRDQDSFDKQFIRNWLTKEGLKGKEGVELPQDIVQATSDRYREAFLMLTGKKFEDALSQ</sequence>
<dbReference type="FunFam" id="3.30.470.20:FF:000015">
    <property type="entry name" value="Phosphoribosylaminoimidazole-succinocarboxamide synthase"/>
    <property type="match status" value="1"/>
</dbReference>
<dbReference type="HAMAP" id="MF_00137">
    <property type="entry name" value="SAICAR_synth"/>
    <property type="match status" value="1"/>
</dbReference>
<keyword evidence="5" id="KW-0436">Ligase</keyword>
<dbReference type="RefSeq" id="XP_031015079.1">
    <property type="nucleotide sequence ID" value="XM_031160701.1"/>
</dbReference>
<dbReference type="GeneID" id="41995997"/>
<feature type="domain" description="SAICAR synthetase/ADE2 N-terminal" evidence="10">
    <location>
        <begin position="15"/>
        <end position="290"/>
    </location>
</feature>
<dbReference type="InterPro" id="IPR028923">
    <property type="entry name" value="SAICAR_synt/ADE2_N"/>
</dbReference>
<name>A0A366RKX5_9HYPO</name>
<evidence type="ECO:0000256" key="5">
    <source>
        <dbReference type="ARBA" id="ARBA00022598"/>
    </source>
</evidence>
<dbReference type="AlphaFoldDB" id="A0A366RKX5"/>
<keyword evidence="8" id="KW-0067">ATP-binding</keyword>
<evidence type="ECO:0000256" key="8">
    <source>
        <dbReference type="ARBA" id="ARBA00022840"/>
    </source>
</evidence>
<dbReference type="GO" id="GO:0005737">
    <property type="term" value="C:cytoplasm"/>
    <property type="evidence" value="ECO:0007669"/>
    <property type="project" value="TreeGrafter"/>
</dbReference>
<dbReference type="Pfam" id="PF01259">
    <property type="entry name" value="SAICAR_synt"/>
    <property type="match status" value="1"/>
</dbReference>
<dbReference type="Gene3D" id="3.30.200.20">
    <property type="entry name" value="Phosphorylase Kinase, domain 1"/>
    <property type="match status" value="1"/>
</dbReference>
<evidence type="ECO:0000259" key="10">
    <source>
        <dbReference type="Pfam" id="PF01259"/>
    </source>
</evidence>
<evidence type="ECO:0000256" key="2">
    <source>
        <dbReference type="ARBA" id="ARBA00010190"/>
    </source>
</evidence>
<proteinExistence type="inferred from homology"/>
<evidence type="ECO:0000256" key="7">
    <source>
        <dbReference type="ARBA" id="ARBA00022755"/>
    </source>
</evidence>
<evidence type="ECO:0000256" key="1">
    <source>
        <dbReference type="ARBA" id="ARBA00004672"/>
    </source>
</evidence>
<reference evidence="11 12" key="1">
    <citation type="submission" date="2018-06" db="EMBL/GenBank/DDBJ databases">
        <title>Fusarium incarnatum-equiseti species complex species 28.</title>
        <authorList>
            <person name="Gardiner D.M."/>
        </authorList>
    </citation>
    <scope>NUCLEOTIDE SEQUENCE [LARGE SCALE GENOMIC DNA]</scope>
    <source>
        <strain evidence="11 12">FIESC_28</strain>
    </source>
</reference>
<organism evidence="11 12">
    <name type="scientific">Fusarium coffeatum</name>
    <dbReference type="NCBI Taxonomy" id="231269"/>
    <lineage>
        <taxon>Eukaryota</taxon>
        <taxon>Fungi</taxon>
        <taxon>Dikarya</taxon>
        <taxon>Ascomycota</taxon>
        <taxon>Pezizomycotina</taxon>
        <taxon>Sordariomycetes</taxon>
        <taxon>Hypocreomycetidae</taxon>
        <taxon>Hypocreales</taxon>
        <taxon>Nectriaceae</taxon>
        <taxon>Fusarium</taxon>
        <taxon>Fusarium incarnatum-equiseti species complex</taxon>
    </lineage>
</organism>
<keyword evidence="12" id="KW-1185">Reference proteome</keyword>
<dbReference type="PANTHER" id="PTHR43700">
    <property type="entry name" value="PHOSPHORIBOSYLAMINOIMIDAZOLE-SUCCINOCARBOXAMIDE SYNTHASE"/>
    <property type="match status" value="1"/>
</dbReference>
<dbReference type="InterPro" id="IPR001636">
    <property type="entry name" value="SAICAR_synth"/>
</dbReference>
<protein>
    <recommendedName>
        <fullName evidence="4">Phosphoribosylaminoimidazole-succinocarboxamide synthase</fullName>
        <ecNumber evidence="3">6.3.2.6</ecNumber>
    </recommendedName>
    <alternativeName>
        <fullName evidence="9">SAICAR synthetase</fullName>
    </alternativeName>
</protein>
<keyword evidence="6" id="KW-0547">Nucleotide-binding</keyword>
<accession>A0A366RKX5</accession>
<evidence type="ECO:0000256" key="9">
    <source>
        <dbReference type="ARBA" id="ARBA00030409"/>
    </source>
</evidence>
<dbReference type="CDD" id="cd01414">
    <property type="entry name" value="SAICAR_synt_Sc"/>
    <property type="match status" value="1"/>
</dbReference>
<comment type="caution">
    <text evidence="11">The sequence shown here is derived from an EMBL/GenBank/DDBJ whole genome shotgun (WGS) entry which is preliminary data.</text>
</comment>
<dbReference type="EMBL" id="QKXC01000136">
    <property type="protein sequence ID" value="RBR17056.1"/>
    <property type="molecule type" value="Genomic_DNA"/>
</dbReference>
<dbReference type="Proteomes" id="UP000253153">
    <property type="component" value="Unassembled WGS sequence"/>
</dbReference>
<dbReference type="GO" id="GO:0004639">
    <property type="term" value="F:phosphoribosylaminoimidazolesuccinocarboxamide synthase activity"/>
    <property type="evidence" value="ECO:0007669"/>
    <property type="project" value="UniProtKB-EC"/>
</dbReference>
<dbReference type="EC" id="6.3.2.6" evidence="3"/>
<keyword evidence="7" id="KW-0658">Purine biosynthesis</keyword>
<evidence type="ECO:0000256" key="6">
    <source>
        <dbReference type="ARBA" id="ARBA00022741"/>
    </source>
</evidence>
<dbReference type="GO" id="GO:0006189">
    <property type="term" value="P:'de novo' IMP biosynthetic process"/>
    <property type="evidence" value="ECO:0007669"/>
    <property type="project" value="UniProtKB-UniPathway"/>
</dbReference>
<gene>
    <name evidence="11" type="ORF">FIESC28_06558</name>
</gene>
<dbReference type="Gene3D" id="3.30.470.20">
    <property type="entry name" value="ATP-grasp fold, B domain"/>
    <property type="match status" value="1"/>
</dbReference>
<evidence type="ECO:0000256" key="4">
    <source>
        <dbReference type="ARBA" id="ARBA00016460"/>
    </source>
</evidence>
<evidence type="ECO:0000313" key="11">
    <source>
        <dbReference type="EMBL" id="RBR17056.1"/>
    </source>
</evidence>
<dbReference type="OrthoDB" id="9991235at2759"/>
<dbReference type="SUPFAM" id="SSF56104">
    <property type="entry name" value="SAICAR synthase-like"/>
    <property type="match status" value="1"/>
</dbReference>
<dbReference type="UniPathway" id="UPA00074">
    <property type="reaction ID" value="UER00131"/>
</dbReference>